<dbReference type="GO" id="GO:0033281">
    <property type="term" value="C:TAT protein transport complex"/>
    <property type="evidence" value="ECO:0007669"/>
    <property type="project" value="UniProtKB-UniRule"/>
</dbReference>
<evidence type="ECO:0000256" key="3">
    <source>
        <dbReference type="ARBA" id="ARBA00022475"/>
    </source>
</evidence>
<proteinExistence type="inferred from homology"/>
<evidence type="ECO:0000256" key="5">
    <source>
        <dbReference type="ARBA" id="ARBA00022692"/>
    </source>
</evidence>
<dbReference type="AlphaFoldDB" id="A0A318KSG7"/>
<comment type="similarity">
    <text evidence="10">Belongs to the TatB family.</text>
</comment>
<dbReference type="InterPro" id="IPR003369">
    <property type="entry name" value="TatA/B/E"/>
</dbReference>
<evidence type="ECO:0000313" key="13">
    <source>
        <dbReference type="Proteomes" id="UP000247555"/>
    </source>
</evidence>
<evidence type="ECO:0000256" key="2">
    <source>
        <dbReference type="ARBA" id="ARBA00022448"/>
    </source>
</evidence>
<dbReference type="EMBL" id="QJKI01000003">
    <property type="protein sequence ID" value="PXX80814.1"/>
    <property type="molecule type" value="Genomic_DNA"/>
</dbReference>
<evidence type="ECO:0000256" key="11">
    <source>
        <dbReference type="SAM" id="MobiDB-lite"/>
    </source>
</evidence>
<keyword evidence="8 10" id="KW-0811">Translocation</keyword>
<evidence type="ECO:0000256" key="10">
    <source>
        <dbReference type="HAMAP-Rule" id="MF_00237"/>
    </source>
</evidence>
<keyword evidence="5 10" id="KW-0812">Transmembrane</keyword>
<name>A0A318KSG7_9NEIS</name>
<keyword evidence="2 10" id="KW-0813">Transport</keyword>
<dbReference type="GO" id="GO:0043953">
    <property type="term" value="P:protein transport by the Tat complex"/>
    <property type="evidence" value="ECO:0007669"/>
    <property type="project" value="UniProtKB-UniRule"/>
</dbReference>
<comment type="function">
    <text evidence="10">Part of the twin-arginine translocation (Tat) system that transports large folded proteins containing a characteristic twin-arginine motif in their signal peptide across membranes. Together with TatC, TatB is part of a receptor directly interacting with Tat signal peptides. TatB may form an oligomeric binding site that transiently accommodates folded Tat precursor proteins before their translocation.</text>
</comment>
<evidence type="ECO:0000256" key="1">
    <source>
        <dbReference type="ARBA" id="ARBA00004167"/>
    </source>
</evidence>
<dbReference type="PRINTS" id="PR01506">
    <property type="entry name" value="TATBPROTEIN"/>
</dbReference>
<dbReference type="RefSeq" id="WP_110389845.1">
    <property type="nucleotide sequence ID" value="NZ_QJKI01000003.1"/>
</dbReference>
<keyword evidence="3 10" id="KW-1003">Cell membrane</keyword>
<evidence type="ECO:0000256" key="9">
    <source>
        <dbReference type="ARBA" id="ARBA00023136"/>
    </source>
</evidence>
<sequence>MFDISFGELAVIGVVALVVIGPEKLPKVARTVGALVGRAQRYVHDVKADIQREVNLGELKQLHSEVHDAAQSLRHSVQTQVDEARQAVGEVQSQLNEVSQTATHTLAEAQAQLDAVNQTVAEPLAPTSSSASSAAAPSDTAPSAAHAALPAAEASPPSAVAAAETAAPLSSSSKPT</sequence>
<keyword evidence="6 10" id="KW-0653">Protein transport</keyword>
<evidence type="ECO:0000313" key="12">
    <source>
        <dbReference type="EMBL" id="PXX80814.1"/>
    </source>
</evidence>
<keyword evidence="4" id="KW-0997">Cell inner membrane</keyword>
<evidence type="ECO:0000256" key="6">
    <source>
        <dbReference type="ARBA" id="ARBA00022927"/>
    </source>
</evidence>
<dbReference type="Proteomes" id="UP000247555">
    <property type="component" value="Unassembled WGS sequence"/>
</dbReference>
<protein>
    <recommendedName>
        <fullName evidence="10">Sec-independent protein translocase protein TatB</fullName>
    </recommendedName>
</protein>
<dbReference type="InterPro" id="IPR018448">
    <property type="entry name" value="TatB"/>
</dbReference>
<comment type="subcellular location">
    <subcellularLocation>
        <location evidence="10">Cell membrane</location>
        <topology evidence="10">Single-pass membrane protein</topology>
    </subcellularLocation>
    <subcellularLocation>
        <location evidence="1">Membrane</location>
        <topology evidence="1">Single-pass membrane protein</topology>
    </subcellularLocation>
</comment>
<dbReference type="PANTHER" id="PTHR33162:SF1">
    <property type="entry name" value="SEC-INDEPENDENT PROTEIN TRANSLOCASE PROTEIN TATA, CHLOROPLASTIC"/>
    <property type="match status" value="1"/>
</dbReference>
<keyword evidence="13" id="KW-1185">Reference proteome</keyword>
<dbReference type="OrthoDB" id="9816005at2"/>
<organism evidence="12 13">
    <name type="scientific">Rivihabitans pingtungensis</name>
    <dbReference type="NCBI Taxonomy" id="1054498"/>
    <lineage>
        <taxon>Bacteria</taxon>
        <taxon>Pseudomonadati</taxon>
        <taxon>Pseudomonadota</taxon>
        <taxon>Betaproteobacteria</taxon>
        <taxon>Neisseriales</taxon>
        <taxon>Aquaspirillaceae</taxon>
        <taxon>Rivihabitans</taxon>
    </lineage>
</organism>
<evidence type="ECO:0000256" key="7">
    <source>
        <dbReference type="ARBA" id="ARBA00022989"/>
    </source>
</evidence>
<dbReference type="NCBIfam" id="TIGR01410">
    <property type="entry name" value="tatB"/>
    <property type="match status" value="1"/>
</dbReference>
<dbReference type="Gene3D" id="1.20.5.3310">
    <property type="match status" value="1"/>
</dbReference>
<keyword evidence="7 10" id="KW-1133">Transmembrane helix</keyword>
<accession>A0A318KSG7</accession>
<feature type="region of interest" description="Disordered" evidence="11">
    <location>
        <begin position="123"/>
        <end position="176"/>
    </location>
</feature>
<gene>
    <name evidence="10" type="primary">tatB</name>
    <name evidence="12" type="ORF">DFR34_103157</name>
</gene>
<keyword evidence="9 10" id="KW-0472">Membrane</keyword>
<dbReference type="Pfam" id="PF02416">
    <property type="entry name" value="TatA_B_E"/>
    <property type="match status" value="1"/>
</dbReference>
<reference evidence="12 13" key="1">
    <citation type="submission" date="2018-05" db="EMBL/GenBank/DDBJ databases">
        <title>Genomic Encyclopedia of Type Strains, Phase IV (KMG-IV): sequencing the most valuable type-strain genomes for metagenomic binning, comparative biology and taxonomic classification.</title>
        <authorList>
            <person name="Goeker M."/>
        </authorList>
    </citation>
    <scope>NUCLEOTIDE SEQUENCE [LARGE SCALE GENOMIC DNA]</scope>
    <source>
        <strain evidence="12 13">DSM 29661</strain>
    </source>
</reference>
<dbReference type="GO" id="GO:0008320">
    <property type="term" value="F:protein transmembrane transporter activity"/>
    <property type="evidence" value="ECO:0007669"/>
    <property type="project" value="UniProtKB-UniRule"/>
</dbReference>
<comment type="subunit">
    <text evidence="10">The Tat system comprises two distinct complexes: a TatABC complex, containing multiple copies of TatA, TatB and TatC subunits, and a separate TatA complex, containing only TatA subunits. Substrates initially bind to the TatABC complex, which probably triggers association of the separate TatA complex to form the active translocon.</text>
</comment>
<dbReference type="PANTHER" id="PTHR33162">
    <property type="entry name" value="SEC-INDEPENDENT PROTEIN TRANSLOCASE PROTEIN TATA, CHLOROPLASTIC"/>
    <property type="match status" value="1"/>
</dbReference>
<evidence type="ECO:0000256" key="4">
    <source>
        <dbReference type="ARBA" id="ARBA00022519"/>
    </source>
</evidence>
<comment type="caution">
    <text evidence="12">The sequence shown here is derived from an EMBL/GenBank/DDBJ whole genome shotgun (WGS) entry which is preliminary data.</text>
</comment>
<evidence type="ECO:0000256" key="8">
    <source>
        <dbReference type="ARBA" id="ARBA00023010"/>
    </source>
</evidence>
<dbReference type="HAMAP" id="MF_00237">
    <property type="entry name" value="TatB"/>
    <property type="match status" value="1"/>
</dbReference>